<feature type="non-terminal residue" evidence="1">
    <location>
        <position position="364"/>
    </location>
</feature>
<accession>A0ACC1HER3</accession>
<name>A0ACC1HER3_9FUNG</name>
<evidence type="ECO:0000313" key="2">
    <source>
        <dbReference type="Proteomes" id="UP001145114"/>
    </source>
</evidence>
<evidence type="ECO:0000313" key="1">
    <source>
        <dbReference type="EMBL" id="KAJ1672829.1"/>
    </source>
</evidence>
<keyword evidence="2" id="KW-1185">Reference proteome</keyword>
<reference evidence="1" key="1">
    <citation type="submission" date="2022-06" db="EMBL/GenBank/DDBJ databases">
        <title>Phylogenomic reconstructions and comparative analyses of Kickxellomycotina fungi.</title>
        <authorList>
            <person name="Reynolds N.K."/>
            <person name="Stajich J.E."/>
            <person name="Barry K."/>
            <person name="Grigoriev I.V."/>
            <person name="Crous P."/>
            <person name="Smith M.E."/>
        </authorList>
    </citation>
    <scope>NUCLEOTIDE SEQUENCE</scope>
    <source>
        <strain evidence="1">RSA 2271</strain>
    </source>
</reference>
<comment type="caution">
    <text evidence="1">The sequence shown here is derived from an EMBL/GenBank/DDBJ whole genome shotgun (WGS) entry which is preliminary data.</text>
</comment>
<gene>
    <name evidence="1" type="ORF">EV182_006414</name>
</gene>
<organism evidence="1 2">
    <name type="scientific">Spiromyces aspiralis</name>
    <dbReference type="NCBI Taxonomy" id="68401"/>
    <lineage>
        <taxon>Eukaryota</taxon>
        <taxon>Fungi</taxon>
        <taxon>Fungi incertae sedis</taxon>
        <taxon>Zoopagomycota</taxon>
        <taxon>Kickxellomycotina</taxon>
        <taxon>Kickxellomycetes</taxon>
        <taxon>Kickxellales</taxon>
        <taxon>Kickxellaceae</taxon>
        <taxon>Spiromyces</taxon>
    </lineage>
</organism>
<dbReference type="Proteomes" id="UP001145114">
    <property type="component" value="Unassembled WGS sequence"/>
</dbReference>
<proteinExistence type="predicted"/>
<sequence>MQRRRNHQSIFTSAVSDIAGSPLTATSSAAAAAAAHLAELPVSAAATPQIQNYSQTATNSSLHRTPSASNVTVHAGLRVAMSPRYHGLLTPNLNMQFLGAGFEQFPAAQTAEMPRTASVHQSASTHSSTNPSLAHSKIGTGLSTTQLSCMVDRSLPTPQFLTLHVYSITDISEKLKRRLITTISAAIDTYLTMPLVKSLLQRGNKLYESEMAFLFPSNFPDCLRTKPWILPLHIPKFVKDVRAFLQCFKQELLKRFNIMPHNDYLLPALQRCSDALTRETTRPIDIAELLEGSDFSFDDFTFIFNYRPFTFTESELGTFGDGLTSAVVCPVDLDGKICYGADVIPINSSDTGNLSATLDSITQF</sequence>
<dbReference type="EMBL" id="JAMZIH010007765">
    <property type="protein sequence ID" value="KAJ1672829.1"/>
    <property type="molecule type" value="Genomic_DNA"/>
</dbReference>
<protein>
    <submittedName>
        <fullName evidence="1">Uncharacterized protein</fullName>
    </submittedName>
</protein>